<dbReference type="InterPro" id="IPR014945">
    <property type="entry name" value="DUF1816"/>
</dbReference>
<organism evidence="1 2">
    <name type="scientific">Trichocoleus desertorum GB2-A4</name>
    <dbReference type="NCBI Taxonomy" id="2933944"/>
    <lineage>
        <taxon>Bacteria</taxon>
        <taxon>Bacillati</taxon>
        <taxon>Cyanobacteriota</taxon>
        <taxon>Cyanophyceae</taxon>
        <taxon>Leptolyngbyales</taxon>
        <taxon>Trichocoleusaceae</taxon>
        <taxon>Trichocoleus</taxon>
    </lineage>
</organism>
<accession>A0ABV0J7I7</accession>
<proteinExistence type="predicted"/>
<dbReference type="RefSeq" id="WP_190439644.1">
    <property type="nucleotide sequence ID" value="NZ_JAMPKM010000003.1"/>
</dbReference>
<gene>
    <name evidence="1" type="ORF">NC998_08240</name>
</gene>
<comment type="caution">
    <text evidence="1">The sequence shown here is derived from an EMBL/GenBank/DDBJ whole genome shotgun (WGS) entry which is preliminary data.</text>
</comment>
<dbReference type="EMBL" id="JAMPKM010000003">
    <property type="protein sequence ID" value="MEP0817085.1"/>
    <property type="molecule type" value="Genomic_DNA"/>
</dbReference>
<evidence type="ECO:0000313" key="1">
    <source>
        <dbReference type="EMBL" id="MEP0817085.1"/>
    </source>
</evidence>
<dbReference type="Pfam" id="PF08846">
    <property type="entry name" value="DUF1816"/>
    <property type="match status" value="1"/>
</dbReference>
<protein>
    <submittedName>
        <fullName evidence="1">DUF1816 domain-containing protein</fullName>
    </submittedName>
</protein>
<evidence type="ECO:0000313" key="2">
    <source>
        <dbReference type="Proteomes" id="UP001464891"/>
    </source>
</evidence>
<dbReference type="Proteomes" id="UP001464891">
    <property type="component" value="Unassembled WGS sequence"/>
</dbReference>
<name>A0ABV0J7I7_9CYAN</name>
<sequence>MKEVLVSFLETLGLAFWVEIVTDRPRCTYYFGPFLSSQEAQVAKSGYVEDLEQEGAQGIRVTVKRCKTPADLTIADDLEVKMPLGKSRILSGQF</sequence>
<keyword evidence="2" id="KW-1185">Reference proteome</keyword>
<reference evidence="1 2" key="1">
    <citation type="submission" date="2022-04" db="EMBL/GenBank/DDBJ databases">
        <title>Positive selection, recombination, and allopatry shape intraspecific diversity of widespread and dominant cyanobacteria.</title>
        <authorList>
            <person name="Wei J."/>
            <person name="Shu W."/>
            <person name="Hu C."/>
        </authorList>
    </citation>
    <scope>NUCLEOTIDE SEQUENCE [LARGE SCALE GENOMIC DNA]</scope>
    <source>
        <strain evidence="1 2">GB2-A4</strain>
    </source>
</reference>